<evidence type="ECO:0000313" key="1">
    <source>
        <dbReference type="EMBL" id="APU01392.1"/>
    </source>
</evidence>
<evidence type="ECO:0000313" key="2">
    <source>
        <dbReference type="Proteomes" id="UP000225215"/>
    </source>
</evidence>
<accession>A0A219YBR0</accession>
<dbReference type="InterPro" id="IPR036890">
    <property type="entry name" value="HATPase_C_sf"/>
</dbReference>
<dbReference type="EMBL" id="KY290955">
    <property type="protein sequence ID" value="APU01392.1"/>
    <property type="molecule type" value="Genomic_DNA"/>
</dbReference>
<dbReference type="Gene3D" id="3.30.565.10">
    <property type="entry name" value="Histidine kinase-like ATPase, C-terminal domain"/>
    <property type="match status" value="1"/>
</dbReference>
<name>A0A219YBR0_9CAUD</name>
<reference evidence="1 2" key="1">
    <citation type="journal article" date="2017" name="Sci. Rep.">
        <title>Characterization and diversity of phages infecting Aeromonas salmonicida subsp. salmonicida.</title>
        <authorList>
            <person name="Vincent A.T."/>
            <person name="Paquet V.E."/>
            <person name="Bernatchez A."/>
            <person name="Tremblay D.M."/>
            <person name="Moineau S."/>
            <person name="Charette S.J."/>
        </authorList>
    </citation>
    <scope>NUCLEOTIDE SEQUENCE [LARGE SCALE GENOMIC DNA]</scope>
</reference>
<sequence length="744" mass="86139">MKMVEMKTPIYGDTQGEVKQFGMVQSSKAYTILSSGLYKFKIRAFIRELSCNAIDGHIALALQGKPVSKHFDVELPSELSLQWRLRDYGIGLSPEGIDALFTTYFASTKEESDDFIGAFGLGSKSPFCYTTTFTVTSWFDGVKTVYSIYMNNGIPACVPVHSCPSDEHTGIEIVVPVDQEDISDIQEESRFVYYTFNRNEYFPNFVGTDLGLCTYKDEQKNVPRLYDHGTYAIMGGVSYSIPRKFIDGTVCEIYFPKNSTKFIDFPMGSLNPLPNREELSLDEHTITTLKKYFKSHADKVWDDVTLAIEGCKDAREKINKIKDLTFGTSIFNFVSNTFYHNKKTLKDWDIFYDNIEFDPAVIKYLKYIEDNLKDRSISFMNGFSNTSYKIFDRTRSSRYYSNYKVKLEAKFNPKHHTTKYNIPLLIVDNSVKGYKKNIRSLQEHGIIPKNSHGVMMFNQSGMRWNKKFDKMIRDVLISIAKRYHKDDVCVYDVEKLWGIHGPVIQEKRELARKEARKNAPRSNRVRDAGHSVVVFYSDKTNHENIYAKDVDSFDGFYVIVKGGYYYDDDDTKFDQILENSSLCRMADWLGKPVYRIPSALKKRAEKNPNLSRLVYNDIKETTYKNAFHKLTSDTVGFNVHRRLVDNILLSDPIRKRYDLVSKKSWDEDTYREYMNLLSVTSYNENDELKKYISSFEDAAVEKYKTNLEIFKKEHLVVYTLLHSVKDISISDEVWESINNMVTGA</sequence>
<proteinExistence type="predicted"/>
<protein>
    <submittedName>
        <fullName evidence="1">RIIA lysis inhibitor</fullName>
    </submittedName>
</protein>
<dbReference type="Proteomes" id="UP000225215">
    <property type="component" value="Segment"/>
</dbReference>
<organism evidence="1 2">
    <name type="scientific">Aeromonas phage 65.2</name>
    <dbReference type="NCBI Taxonomy" id="1932896"/>
    <lineage>
        <taxon>Viruses</taxon>
        <taxon>Duplodnaviria</taxon>
        <taxon>Heunggongvirae</taxon>
        <taxon>Uroviricota</taxon>
        <taxon>Caudoviricetes</taxon>
        <taxon>Pantevenvirales</taxon>
        <taxon>Straboviridae</taxon>
        <taxon>Emmerichvirinae</taxon>
        <taxon>Ishigurovirus</taxon>
        <taxon>Ishigurovirus osborne</taxon>
    </lineage>
</organism>
<dbReference type="SUPFAM" id="SSF55874">
    <property type="entry name" value="ATPase domain of HSP90 chaperone/DNA topoisomerase II/histidine kinase"/>
    <property type="match status" value="1"/>
</dbReference>